<protein>
    <recommendedName>
        <fullName evidence="3">Phage protein</fullName>
    </recommendedName>
</protein>
<accession>A0A0F2DXE0</accession>
<dbReference type="OrthoDB" id="2223211at2"/>
<evidence type="ECO:0000313" key="1">
    <source>
        <dbReference type="EMBL" id="KJQ74186.1"/>
    </source>
</evidence>
<evidence type="ECO:0008006" key="3">
    <source>
        <dbReference type="Google" id="ProtNLM"/>
    </source>
</evidence>
<dbReference type="RefSeq" id="WP_045615983.1">
    <property type="nucleotide sequence ID" value="NZ_JASHFO010000002.1"/>
</dbReference>
<dbReference type="EMBL" id="JYGT01000010">
    <property type="protein sequence ID" value="KJQ74186.1"/>
    <property type="molecule type" value="Genomic_DNA"/>
</dbReference>
<reference evidence="1 2" key="1">
    <citation type="submission" date="2015-02" db="EMBL/GenBank/DDBJ databases">
        <title>Evolution of amylase-binding proteins of oral streptococcal species.</title>
        <authorList>
            <person name="Haase E.M."/>
        </authorList>
    </citation>
    <scope>NUCLEOTIDE SEQUENCE [LARGE SCALE GENOMIC DNA]</scope>
    <source>
        <strain evidence="1 2">UC921A</strain>
    </source>
</reference>
<sequence>MDKVDYYFQHYQDAKRDLTIAKNLIENYKPISEDAFLYSLATRQTNEERVKTSKTNVRTENMALSFHDKFLAEEREYQESLFEKYCHLKTDLDFFELAVSSVDEIMRDVVVDLVLAGLTWDELLPKHNVSRMTVSRYRQKALKQVKEYYRFAGKTLSING</sequence>
<dbReference type="AlphaFoldDB" id="A0A0F2DXE0"/>
<evidence type="ECO:0000313" key="2">
    <source>
        <dbReference type="Proteomes" id="UP000033489"/>
    </source>
</evidence>
<name>A0A0F2DXE0_9STRE</name>
<dbReference type="PATRIC" id="fig|28037.216.peg.1676"/>
<proteinExistence type="predicted"/>
<organism evidence="1 2">
    <name type="scientific">Streptococcus infantis</name>
    <dbReference type="NCBI Taxonomy" id="68892"/>
    <lineage>
        <taxon>Bacteria</taxon>
        <taxon>Bacillati</taxon>
        <taxon>Bacillota</taxon>
        <taxon>Bacilli</taxon>
        <taxon>Lactobacillales</taxon>
        <taxon>Streptococcaceae</taxon>
        <taxon>Streptococcus</taxon>
    </lineage>
</organism>
<dbReference type="InterPro" id="IPR013324">
    <property type="entry name" value="RNA_pol_sigma_r3/r4-like"/>
</dbReference>
<dbReference type="SUPFAM" id="SSF88659">
    <property type="entry name" value="Sigma3 and sigma4 domains of RNA polymerase sigma factors"/>
    <property type="match status" value="1"/>
</dbReference>
<comment type="caution">
    <text evidence="1">The sequence shown here is derived from an EMBL/GenBank/DDBJ whole genome shotgun (WGS) entry which is preliminary data.</text>
</comment>
<gene>
    <name evidence="1" type="ORF">TZ94_01708</name>
</gene>
<dbReference type="Proteomes" id="UP000033489">
    <property type="component" value="Unassembled WGS sequence"/>
</dbReference>